<feature type="compositionally biased region" description="Polar residues" evidence="1">
    <location>
        <begin position="348"/>
        <end position="363"/>
    </location>
</feature>
<proteinExistence type="predicted"/>
<accession>A0A8J2MF72</accession>
<dbReference type="SMART" id="SM00735">
    <property type="entry name" value="ZM"/>
    <property type="match status" value="1"/>
</dbReference>
<feature type="region of interest" description="Disordered" evidence="1">
    <location>
        <begin position="328"/>
        <end position="363"/>
    </location>
</feature>
<feature type="domain" description="Zasp-like motif" evidence="2">
    <location>
        <begin position="4"/>
        <end position="26"/>
    </location>
</feature>
<dbReference type="AlphaFoldDB" id="A0A8J2MF72"/>
<feature type="compositionally biased region" description="Basic and acidic residues" evidence="1">
    <location>
        <begin position="120"/>
        <end position="131"/>
    </location>
</feature>
<feature type="compositionally biased region" description="Polar residues" evidence="1">
    <location>
        <begin position="591"/>
        <end position="609"/>
    </location>
</feature>
<dbReference type="OrthoDB" id="5919374at2759"/>
<dbReference type="InterPro" id="IPR006643">
    <property type="entry name" value="Zasp-like_motif"/>
</dbReference>
<name>A0A8J2MF72_9BILA</name>
<evidence type="ECO:0000313" key="3">
    <source>
        <dbReference type="EMBL" id="CAG9540365.1"/>
    </source>
</evidence>
<gene>
    <name evidence="3" type="ORF">CJOHNSTONI_LOCUS9886</name>
</gene>
<dbReference type="Proteomes" id="UP000746747">
    <property type="component" value="Unassembled WGS sequence"/>
</dbReference>
<evidence type="ECO:0000259" key="2">
    <source>
        <dbReference type="SMART" id="SM00735"/>
    </source>
</evidence>
<sequence>MPSNIQYNTPMPLYSREAAEEQYKQQVGAGPDHALGASDRHFNPEISETLKVIRAGENDTFGQHFNELITQAETPHIPPPQEPYWAHAARSRSERARSATPSAAQPYYAPQYSTLQRSKKGNEERSTKRGYELGGLDYVDRSRIPQESSSYVYYGDTPRRYDEHKITPGYEMGGMDFRKGAIGTDGPYHGHGPEQRRLHSKFDHALLKRDEMNIEVAPNVDQVSADVLVGDTRSNQHLAKNEQPDHCFGTSFGPTTGFTRQHRTVHRQEEIAKPVTFSLSAKTDNSLYRRSNAPGTRDLYSISPSYHGTTLSPSTDLAGYTSQTVTNYASSGTTGKRTGTGIGGSSTPYGKTEQTWIRSQSTAPTERYEWANENVEKEVTIETLLNDKALIAQKRSVTPEWQSRSFEKHNHWKNRSDPRFARSQTYDYEPTWSRIVSDRRNIWEDKARNTDALIQMPPSSKIPPQQPPYWYNRANQTHTLWQNEADRQNREGGGYSSSTYDYADYGDNQRKNRPTRDYDNFVSQTHYTTYMGNNDNGPENIQRDRTQYHTSYSSNQQQQQQQYTPERRIPTTQSTHLNYAPVPAGPLHAVSSGTQQDSSTWHSQSSNSRYEQKIHERSTEGVIGNQPINATALPISNPAERYAIEKTNYQRKTHHETSAPYNTSIVSVTQGSGDFNRRAEMSEVLPRGTIANTEASLEGNYVDKNGQPVTYKREIVTSLNPNSESTLLKEEEKRVVETPLEPGIISRHVTTKYYKKKTVTDTTTTDIATVH</sequence>
<feature type="compositionally biased region" description="Basic and acidic residues" evidence="1">
    <location>
        <begin position="610"/>
        <end position="619"/>
    </location>
</feature>
<feature type="region of interest" description="Disordered" evidence="1">
    <location>
        <begin position="88"/>
        <end position="132"/>
    </location>
</feature>
<comment type="caution">
    <text evidence="3">The sequence shown here is derived from an EMBL/GenBank/DDBJ whole genome shotgun (WGS) entry which is preliminary data.</text>
</comment>
<feature type="compositionally biased region" description="Basic and acidic residues" evidence="1">
    <location>
        <begin position="507"/>
        <end position="518"/>
    </location>
</feature>
<keyword evidence="4" id="KW-1185">Reference proteome</keyword>
<organism evidence="3 4">
    <name type="scientific">Cercopithifilaria johnstoni</name>
    <dbReference type="NCBI Taxonomy" id="2874296"/>
    <lineage>
        <taxon>Eukaryota</taxon>
        <taxon>Metazoa</taxon>
        <taxon>Ecdysozoa</taxon>
        <taxon>Nematoda</taxon>
        <taxon>Chromadorea</taxon>
        <taxon>Rhabditida</taxon>
        <taxon>Spirurina</taxon>
        <taxon>Spiruromorpha</taxon>
        <taxon>Filarioidea</taxon>
        <taxon>Onchocercidae</taxon>
        <taxon>Cercopithifilaria</taxon>
    </lineage>
</organism>
<evidence type="ECO:0000256" key="1">
    <source>
        <dbReference type="SAM" id="MobiDB-lite"/>
    </source>
</evidence>
<dbReference type="EMBL" id="CAKAEH010001944">
    <property type="protein sequence ID" value="CAG9540365.1"/>
    <property type="molecule type" value="Genomic_DNA"/>
</dbReference>
<feature type="region of interest" description="Disordered" evidence="1">
    <location>
        <begin position="485"/>
        <end position="518"/>
    </location>
</feature>
<evidence type="ECO:0000313" key="4">
    <source>
        <dbReference type="Proteomes" id="UP000746747"/>
    </source>
</evidence>
<reference evidence="3" key="1">
    <citation type="submission" date="2021-09" db="EMBL/GenBank/DDBJ databases">
        <authorList>
            <consortium name="Pathogen Informatics"/>
        </authorList>
    </citation>
    <scope>NUCLEOTIDE SEQUENCE</scope>
</reference>
<feature type="region of interest" description="Disordered" evidence="1">
    <location>
        <begin position="576"/>
        <end position="634"/>
    </location>
</feature>
<protein>
    <recommendedName>
        <fullName evidence="2">Zasp-like motif domain-containing protein</fullName>
    </recommendedName>
</protein>